<name>A0A336LVX2_CULSO</name>
<dbReference type="GO" id="GO:0035197">
    <property type="term" value="F:siRNA binding"/>
    <property type="evidence" value="ECO:0007669"/>
    <property type="project" value="TreeGrafter"/>
</dbReference>
<dbReference type="GO" id="GO:0005737">
    <property type="term" value="C:cytoplasm"/>
    <property type="evidence" value="ECO:0007669"/>
    <property type="project" value="TreeGrafter"/>
</dbReference>
<feature type="compositionally biased region" description="Acidic residues" evidence="3">
    <location>
        <begin position="206"/>
        <end position="221"/>
    </location>
</feature>
<dbReference type="OMA" id="TMHPCML"/>
<proteinExistence type="predicted"/>
<organism evidence="5">
    <name type="scientific">Culicoides sonorensis</name>
    <name type="common">Biting midge</name>
    <dbReference type="NCBI Taxonomy" id="179676"/>
    <lineage>
        <taxon>Eukaryota</taxon>
        <taxon>Metazoa</taxon>
        <taxon>Ecdysozoa</taxon>
        <taxon>Arthropoda</taxon>
        <taxon>Hexapoda</taxon>
        <taxon>Insecta</taxon>
        <taxon>Pterygota</taxon>
        <taxon>Neoptera</taxon>
        <taxon>Endopterygota</taxon>
        <taxon>Diptera</taxon>
        <taxon>Nematocera</taxon>
        <taxon>Chironomoidea</taxon>
        <taxon>Ceratopogonidae</taxon>
        <taxon>Ceratopogoninae</taxon>
        <taxon>Culicoides</taxon>
        <taxon>Monoculicoides</taxon>
    </lineage>
</organism>
<dbReference type="SUPFAM" id="SSF54768">
    <property type="entry name" value="dsRNA-binding domain-like"/>
    <property type="match status" value="2"/>
</dbReference>
<dbReference type="GO" id="GO:0070920">
    <property type="term" value="P:regulation of regulatory ncRNA processing"/>
    <property type="evidence" value="ECO:0007669"/>
    <property type="project" value="TreeGrafter"/>
</dbReference>
<dbReference type="PANTHER" id="PTHR46205">
    <property type="entry name" value="LOQUACIOUS, ISOFORM B"/>
    <property type="match status" value="1"/>
</dbReference>
<feature type="compositionally biased region" description="Low complexity" evidence="3">
    <location>
        <begin position="58"/>
        <end position="78"/>
    </location>
</feature>
<dbReference type="PROSITE" id="PS50137">
    <property type="entry name" value="DS_RBD"/>
    <property type="match status" value="2"/>
</dbReference>
<evidence type="ECO:0000313" key="5">
    <source>
        <dbReference type="EMBL" id="SSX20467.1"/>
    </source>
</evidence>
<gene>
    <name evidence="5" type="primary">CSON001516</name>
</gene>
<dbReference type="GO" id="GO:0030422">
    <property type="term" value="P:siRNA processing"/>
    <property type="evidence" value="ECO:0007669"/>
    <property type="project" value="TreeGrafter"/>
</dbReference>
<dbReference type="VEuPathDB" id="VectorBase:CSON001516"/>
<accession>A0A336LVX2</accession>
<feature type="region of interest" description="Disordered" evidence="3">
    <location>
        <begin position="252"/>
        <end position="276"/>
    </location>
</feature>
<dbReference type="Gene3D" id="3.30.160.20">
    <property type="match status" value="2"/>
</dbReference>
<feature type="region of interest" description="Disordered" evidence="3">
    <location>
        <begin position="188"/>
        <end position="221"/>
    </location>
</feature>
<dbReference type="Pfam" id="PF00035">
    <property type="entry name" value="dsrm"/>
    <property type="match status" value="1"/>
</dbReference>
<dbReference type="EMBL" id="UFQT01000123">
    <property type="protein sequence ID" value="SSX20467.1"/>
    <property type="molecule type" value="Genomic_DNA"/>
</dbReference>
<evidence type="ECO:0000256" key="1">
    <source>
        <dbReference type="ARBA" id="ARBA00022884"/>
    </source>
</evidence>
<sequence length="361" mass="39850">MNRSYRSLATPTTRATRQSIPTTNFVPGGVVQPAQAQPATPVRQVQEVPIQQTPVTPVKPLQEQQPQQQQQEVPMVQESENGNSENVKIVKFHARSGKVSAKLRRARANRRLRKLLCPKTAVMALHELRSKEVELDFKVSDQPINGQFKAETVYEGKTYVGFGAGKQAARNNVAEKILRDMVIERMKKNPKKLETDGKKDGNESADGGDVEMTEATNEEEEVPMTHLASYALHKLFAEWAKEGYEVPDFRTPTPGDHPLATPGTKPVPGNPKVRTELPPNPEKLHPAMLLQIMRPGTQYVELGSQGSTPNIIHAIGVTVDGQQYIGSGKSKKIARKEAARIACETIFKMKFDADGLNGQGH</sequence>
<feature type="region of interest" description="Disordered" evidence="3">
    <location>
        <begin position="1"/>
        <end position="24"/>
    </location>
</feature>
<dbReference type="AlphaFoldDB" id="A0A336LVX2"/>
<dbReference type="GO" id="GO:0005634">
    <property type="term" value="C:nucleus"/>
    <property type="evidence" value="ECO:0007669"/>
    <property type="project" value="TreeGrafter"/>
</dbReference>
<evidence type="ECO:0000256" key="3">
    <source>
        <dbReference type="SAM" id="MobiDB-lite"/>
    </source>
</evidence>
<dbReference type="CDD" id="cd00048">
    <property type="entry name" value="DSRM_SF"/>
    <property type="match status" value="1"/>
</dbReference>
<dbReference type="GO" id="GO:0003725">
    <property type="term" value="F:double-stranded RNA binding"/>
    <property type="evidence" value="ECO:0007669"/>
    <property type="project" value="TreeGrafter"/>
</dbReference>
<dbReference type="InterPro" id="IPR014720">
    <property type="entry name" value="dsRBD_dom"/>
</dbReference>
<dbReference type="GO" id="GO:0070578">
    <property type="term" value="C:RISC-loading complex"/>
    <property type="evidence" value="ECO:0007669"/>
    <property type="project" value="TreeGrafter"/>
</dbReference>
<evidence type="ECO:0000256" key="2">
    <source>
        <dbReference type="PROSITE-ProRule" id="PRU00266"/>
    </source>
</evidence>
<dbReference type="GO" id="GO:0016442">
    <property type="term" value="C:RISC complex"/>
    <property type="evidence" value="ECO:0007669"/>
    <property type="project" value="TreeGrafter"/>
</dbReference>
<feature type="region of interest" description="Disordered" evidence="3">
    <location>
        <begin position="56"/>
        <end position="81"/>
    </location>
</feature>
<feature type="domain" description="DRBM" evidence="4">
    <location>
        <begin position="317"/>
        <end position="348"/>
    </location>
</feature>
<dbReference type="SMART" id="SM00358">
    <property type="entry name" value="DSRM"/>
    <property type="match status" value="2"/>
</dbReference>
<reference evidence="5" key="1">
    <citation type="submission" date="2018-07" db="EMBL/GenBank/DDBJ databases">
        <authorList>
            <person name="Quirk P.G."/>
            <person name="Krulwich T.A."/>
        </authorList>
    </citation>
    <scope>NUCLEOTIDE SEQUENCE</scope>
</reference>
<feature type="domain" description="DRBM" evidence="4">
    <location>
        <begin position="120"/>
        <end position="183"/>
    </location>
</feature>
<keyword evidence="1 2" id="KW-0694">RNA-binding</keyword>
<evidence type="ECO:0000259" key="4">
    <source>
        <dbReference type="PROSITE" id="PS50137"/>
    </source>
</evidence>
<feature type="compositionally biased region" description="Basic and acidic residues" evidence="3">
    <location>
        <begin position="188"/>
        <end position="202"/>
    </location>
</feature>
<protein>
    <submittedName>
        <fullName evidence="5">CSON001516 protein</fullName>
    </submittedName>
</protein>
<dbReference type="PANTHER" id="PTHR46205:SF5">
    <property type="entry name" value="BLANKS-RELATED"/>
    <property type="match status" value="1"/>
</dbReference>
<dbReference type="InterPro" id="IPR051247">
    <property type="entry name" value="RLC_Component"/>
</dbReference>